<feature type="domain" description="4Fe-4S ferredoxin-type" evidence="4">
    <location>
        <begin position="59"/>
        <end position="89"/>
    </location>
</feature>
<gene>
    <name evidence="5" type="ORF">SAMN03080599_02185</name>
</gene>
<keyword evidence="3" id="KW-0411">Iron-sulfur</keyword>
<keyword evidence="6" id="KW-1185">Reference proteome</keyword>
<proteinExistence type="predicted"/>
<dbReference type="PROSITE" id="PS51379">
    <property type="entry name" value="4FE4S_FER_2"/>
    <property type="match status" value="1"/>
</dbReference>
<accession>A0A1G5S1K2</accession>
<dbReference type="Gene3D" id="3.30.70.20">
    <property type="match status" value="1"/>
</dbReference>
<dbReference type="GO" id="GO:0046872">
    <property type="term" value="F:metal ion binding"/>
    <property type="evidence" value="ECO:0007669"/>
    <property type="project" value="UniProtKB-KW"/>
</dbReference>
<protein>
    <recommendedName>
        <fullName evidence="4">4Fe-4S ferredoxin-type domain-containing protein</fullName>
    </recommendedName>
</protein>
<dbReference type="GO" id="GO:0051536">
    <property type="term" value="F:iron-sulfur cluster binding"/>
    <property type="evidence" value="ECO:0007669"/>
    <property type="project" value="UniProtKB-KW"/>
</dbReference>
<dbReference type="InterPro" id="IPR017900">
    <property type="entry name" value="4Fe4S_Fe_S_CS"/>
</dbReference>
<evidence type="ECO:0000313" key="5">
    <source>
        <dbReference type="EMBL" id="SCZ80265.1"/>
    </source>
</evidence>
<dbReference type="Proteomes" id="UP000199208">
    <property type="component" value="Unassembled WGS sequence"/>
</dbReference>
<organism evidence="5 6">
    <name type="scientific">Acidaminobacter hydrogenoformans DSM 2784</name>
    <dbReference type="NCBI Taxonomy" id="1120920"/>
    <lineage>
        <taxon>Bacteria</taxon>
        <taxon>Bacillati</taxon>
        <taxon>Bacillota</taxon>
        <taxon>Clostridia</taxon>
        <taxon>Peptostreptococcales</taxon>
        <taxon>Acidaminobacteraceae</taxon>
        <taxon>Acidaminobacter</taxon>
    </lineage>
</organism>
<dbReference type="Pfam" id="PF12838">
    <property type="entry name" value="Fer4_7"/>
    <property type="match status" value="1"/>
</dbReference>
<name>A0A1G5S1K2_9FIRM</name>
<keyword evidence="1" id="KW-0479">Metal-binding</keyword>
<keyword evidence="2" id="KW-0408">Iron</keyword>
<evidence type="ECO:0000256" key="1">
    <source>
        <dbReference type="ARBA" id="ARBA00022723"/>
    </source>
</evidence>
<evidence type="ECO:0000313" key="6">
    <source>
        <dbReference type="Proteomes" id="UP000199208"/>
    </source>
</evidence>
<evidence type="ECO:0000256" key="2">
    <source>
        <dbReference type="ARBA" id="ARBA00023004"/>
    </source>
</evidence>
<evidence type="ECO:0000259" key="4">
    <source>
        <dbReference type="PROSITE" id="PS51379"/>
    </source>
</evidence>
<evidence type="ECO:0000256" key="3">
    <source>
        <dbReference type="ARBA" id="ARBA00023014"/>
    </source>
</evidence>
<reference evidence="5 6" key="1">
    <citation type="submission" date="2016-10" db="EMBL/GenBank/DDBJ databases">
        <authorList>
            <person name="de Groot N.N."/>
        </authorList>
    </citation>
    <scope>NUCLEOTIDE SEQUENCE [LARGE SCALE GENOMIC DNA]</scope>
    <source>
        <strain evidence="5 6">DSM 2784</strain>
    </source>
</reference>
<dbReference type="STRING" id="1120920.SAMN03080599_02185"/>
<dbReference type="AlphaFoldDB" id="A0A1G5S1K2"/>
<dbReference type="EMBL" id="FMWL01000011">
    <property type="protein sequence ID" value="SCZ80265.1"/>
    <property type="molecule type" value="Genomic_DNA"/>
</dbReference>
<dbReference type="PROSITE" id="PS00198">
    <property type="entry name" value="4FE4S_FER_1"/>
    <property type="match status" value="1"/>
</dbReference>
<dbReference type="InterPro" id="IPR017896">
    <property type="entry name" value="4Fe4S_Fe-S-bd"/>
</dbReference>
<dbReference type="RefSeq" id="WP_242870880.1">
    <property type="nucleotide sequence ID" value="NZ_FMWL01000011.1"/>
</dbReference>
<dbReference type="SUPFAM" id="SSF54862">
    <property type="entry name" value="4Fe-4S ferredoxins"/>
    <property type="match status" value="1"/>
</dbReference>
<sequence length="162" mass="17983">MFNRCGIVSQEMFESLLPSKERREQGPYVIMECFQSIPCNPCNTSCSFGAVKFMEDINETPTVYSEKCTGCAVCVSVCPGLACFVIDETYSENEVSIKIPYEMTPLPEKGTETDALDRFGNVVGTAKVIQVQSNKKLDKTNIVTIAVPKELIYEVRSINVRG</sequence>